<feature type="transmembrane region" description="Helical" evidence="1">
    <location>
        <begin position="477"/>
        <end position="501"/>
    </location>
</feature>
<feature type="transmembrane region" description="Helical" evidence="1">
    <location>
        <begin position="301"/>
        <end position="319"/>
    </location>
</feature>
<comment type="caution">
    <text evidence="2">The sequence shown here is derived from an EMBL/GenBank/DDBJ whole genome shotgun (WGS) entry which is preliminary data.</text>
</comment>
<dbReference type="Proteomes" id="UP001596306">
    <property type="component" value="Unassembled WGS sequence"/>
</dbReference>
<feature type="transmembrane region" description="Helical" evidence="1">
    <location>
        <begin position="188"/>
        <end position="204"/>
    </location>
</feature>
<reference evidence="3" key="1">
    <citation type="journal article" date="2019" name="Int. J. Syst. Evol. Microbiol.">
        <title>The Global Catalogue of Microorganisms (GCM) 10K type strain sequencing project: providing services to taxonomists for standard genome sequencing and annotation.</title>
        <authorList>
            <consortium name="The Broad Institute Genomics Platform"/>
            <consortium name="The Broad Institute Genome Sequencing Center for Infectious Disease"/>
            <person name="Wu L."/>
            <person name="Ma J."/>
        </authorList>
    </citation>
    <scope>NUCLEOTIDE SEQUENCE [LARGE SCALE GENOMIC DNA]</scope>
    <source>
        <strain evidence="3">CCUG 43304</strain>
    </source>
</reference>
<evidence type="ECO:0000313" key="3">
    <source>
        <dbReference type="Proteomes" id="UP001596306"/>
    </source>
</evidence>
<protein>
    <submittedName>
        <fullName evidence="2">ABC transporter permease</fullName>
    </submittedName>
</protein>
<organism evidence="2 3">
    <name type="scientific">Luethyella okanaganae</name>
    <dbReference type="NCBI Taxonomy" id="69372"/>
    <lineage>
        <taxon>Bacteria</taxon>
        <taxon>Bacillati</taxon>
        <taxon>Actinomycetota</taxon>
        <taxon>Actinomycetes</taxon>
        <taxon>Micrococcales</taxon>
        <taxon>Microbacteriaceae</taxon>
        <taxon>Luethyella</taxon>
    </lineage>
</organism>
<sequence length="550" mass="56446">MNILVLLVWLRFRRDRIQLIAWIALFAVFALIGNAAVEGTYGTPNERAGVVAIVIQTPSVLMLRGTPQGVEADAFQYFLLFAFLGVMVGLMSTFLAVRHSRAEEESGRAELVGATRAGRIVPLLATTIEGVTLNLVVGAISALGYQLGGAGPANSWLAGVALAAVGIVFLGVGLLCAQIMRTSRGANGLAAALVALAYALRAAGDASGTVHADGLSMTAGWPSWLSPIGWGQLVAPFSNPTVWPVAASLALGAALFGASALLQSHRDIDSSIIPERLGRLTAHRTLSGPIGLTARLLRNPIAGWMVAGGLFGLLIGSLGETMVQFVQAGAEGAAGIENTVGNTLSALAGPNAHGSIIDLFTVAMFSLVGALAAVASVQAVLRARQDEAGGAAEILLAAPLSRVRWFLGYVLIGVVSIVLVVGVAVLGAVIGLQRSEDSWDRAAVVVQAGLAQLPAAAALLAAVALAFALLPRFTIGLGWAILLAAIFIGQFGGFLGLPGWARDASPFSHTPVVTAADVDWAPAWVMLAVAIVAAGLATVLVRRRDVALGA</sequence>
<proteinExistence type="predicted"/>
<name>A0ABW1VF36_9MICO</name>
<keyword evidence="1" id="KW-1133">Transmembrane helix</keyword>
<feature type="transmembrane region" description="Helical" evidence="1">
    <location>
        <begin position="406"/>
        <end position="430"/>
    </location>
</feature>
<gene>
    <name evidence="2" type="ORF">ACFQB0_09740</name>
</gene>
<feature type="transmembrane region" description="Helical" evidence="1">
    <location>
        <begin position="242"/>
        <end position="262"/>
    </location>
</feature>
<feature type="transmembrane region" description="Helical" evidence="1">
    <location>
        <begin position="450"/>
        <end position="470"/>
    </location>
</feature>
<feature type="transmembrane region" description="Helical" evidence="1">
    <location>
        <begin position="359"/>
        <end position="381"/>
    </location>
</feature>
<feature type="transmembrane region" description="Helical" evidence="1">
    <location>
        <begin position="156"/>
        <end position="176"/>
    </location>
</feature>
<keyword evidence="1" id="KW-0472">Membrane</keyword>
<feature type="transmembrane region" description="Helical" evidence="1">
    <location>
        <begin position="19"/>
        <end position="37"/>
    </location>
</feature>
<dbReference type="RefSeq" id="WP_386730736.1">
    <property type="nucleotide sequence ID" value="NZ_JBHSTP010000002.1"/>
</dbReference>
<keyword evidence="3" id="KW-1185">Reference proteome</keyword>
<feature type="transmembrane region" description="Helical" evidence="1">
    <location>
        <begin position="74"/>
        <end position="97"/>
    </location>
</feature>
<evidence type="ECO:0000313" key="2">
    <source>
        <dbReference type="EMBL" id="MFC6356388.1"/>
    </source>
</evidence>
<feature type="transmembrane region" description="Helical" evidence="1">
    <location>
        <begin position="521"/>
        <end position="541"/>
    </location>
</feature>
<accession>A0ABW1VF36</accession>
<feature type="transmembrane region" description="Helical" evidence="1">
    <location>
        <begin position="118"/>
        <end position="144"/>
    </location>
</feature>
<evidence type="ECO:0000256" key="1">
    <source>
        <dbReference type="SAM" id="Phobius"/>
    </source>
</evidence>
<dbReference type="EMBL" id="JBHSTP010000002">
    <property type="protein sequence ID" value="MFC6356388.1"/>
    <property type="molecule type" value="Genomic_DNA"/>
</dbReference>
<keyword evidence="1" id="KW-0812">Transmembrane</keyword>